<comment type="caution">
    <text evidence="2">The sequence shown here is derived from an EMBL/GenBank/DDBJ whole genome shotgun (WGS) entry which is preliminary data.</text>
</comment>
<gene>
    <name evidence="3" type="ORF">B0A73_11670</name>
    <name evidence="2" type="ORF">IW18_22405</name>
</gene>
<name>A0A0D0EJ27_9FLAO</name>
<evidence type="ECO:0000313" key="3">
    <source>
        <dbReference type="EMBL" id="OXA87574.1"/>
    </source>
</evidence>
<dbReference type="Proteomes" id="UP000032061">
    <property type="component" value="Unassembled WGS sequence"/>
</dbReference>
<feature type="signal peptide" evidence="1">
    <location>
        <begin position="1"/>
        <end position="20"/>
    </location>
</feature>
<keyword evidence="5" id="KW-1185">Reference proteome</keyword>
<evidence type="ECO:0000256" key="1">
    <source>
        <dbReference type="SAM" id="SignalP"/>
    </source>
</evidence>
<organism evidence="2 4">
    <name type="scientific">Flavobacterium hibernum</name>
    <dbReference type="NCBI Taxonomy" id="37752"/>
    <lineage>
        <taxon>Bacteria</taxon>
        <taxon>Pseudomonadati</taxon>
        <taxon>Bacteroidota</taxon>
        <taxon>Flavobacteriia</taxon>
        <taxon>Flavobacteriales</taxon>
        <taxon>Flavobacteriaceae</taxon>
        <taxon>Flavobacterium</taxon>
    </lineage>
</organism>
<dbReference type="EMBL" id="MUGX01000012">
    <property type="protein sequence ID" value="OXA87574.1"/>
    <property type="molecule type" value="Genomic_DNA"/>
</dbReference>
<evidence type="ECO:0000313" key="5">
    <source>
        <dbReference type="Proteomes" id="UP000198302"/>
    </source>
</evidence>
<reference evidence="2 4" key="1">
    <citation type="submission" date="2015-01" db="EMBL/GenBank/DDBJ databases">
        <title>Genome of Flavobacterium hibernum DSM 12611.</title>
        <authorList>
            <person name="Stropko S.J."/>
            <person name="Pipes S.E."/>
            <person name="Newman J.D."/>
        </authorList>
    </citation>
    <scope>NUCLEOTIDE SEQUENCE [LARGE SCALE GENOMIC DNA]</scope>
    <source>
        <strain evidence="2 4">DSM 12611</strain>
    </source>
</reference>
<accession>A0A0D0EJ27</accession>
<keyword evidence="1" id="KW-0732">Signal</keyword>
<dbReference type="EMBL" id="JPRK01000027">
    <property type="protein sequence ID" value="KIO50705.1"/>
    <property type="molecule type" value="Genomic_DNA"/>
</dbReference>
<protein>
    <submittedName>
        <fullName evidence="2">Uncharacterized protein</fullName>
    </submittedName>
</protein>
<dbReference type="RefSeq" id="WP_041520433.1">
    <property type="nucleotide sequence ID" value="NZ_JPRK01000027.1"/>
</dbReference>
<reference evidence="3 5" key="2">
    <citation type="submission" date="2016-11" db="EMBL/GenBank/DDBJ databases">
        <title>Whole genomes of Flavobacteriaceae.</title>
        <authorList>
            <person name="Stine C."/>
            <person name="Li C."/>
            <person name="Tadesse D."/>
        </authorList>
    </citation>
    <scope>NUCLEOTIDE SEQUENCE [LARGE SCALE GENOMIC DNA]</scope>
    <source>
        <strain evidence="3 5">ATCC 51468</strain>
    </source>
</reference>
<proteinExistence type="predicted"/>
<sequence length="253" mass="28965">MKNINLILVLLIFCNSFMNAQDSKTDYKKLAKAFIDNVKSDNKEAIGNLVVYPLEREYPIPDIKNKPEFVKRYNEIFDANLKNEIIKSDPAKNWSDMGWRGIMLNQGNIWLDFDGRLIAVNYQSKFESDLKKSLIAAQKKGLDPSIAFFQTPICVLETSKFKIRIDDLGYNNYRYASWSINKEMNEKPDLVINGGNLIVEGTGGNHQYEFKKDNYTYECAIIVLGEKNSPPAKLTIYQGKKVILSQNAKIVSR</sequence>
<evidence type="ECO:0000313" key="2">
    <source>
        <dbReference type="EMBL" id="KIO50705.1"/>
    </source>
</evidence>
<evidence type="ECO:0000313" key="4">
    <source>
        <dbReference type="Proteomes" id="UP000032061"/>
    </source>
</evidence>
<dbReference type="STRING" id="37752.IW18_22405"/>
<dbReference type="Proteomes" id="UP000198302">
    <property type="component" value="Unassembled WGS sequence"/>
</dbReference>
<dbReference type="AlphaFoldDB" id="A0A0D0EJ27"/>
<dbReference type="OrthoDB" id="7433394at2"/>
<feature type="chain" id="PRO_5002209587" evidence="1">
    <location>
        <begin position="21"/>
        <end position="253"/>
    </location>
</feature>